<comment type="similarity">
    <text evidence="1">Belongs to the MurL family.</text>
</comment>
<keyword evidence="1" id="KW-0132">Cell division</keyword>
<sequence length="447" mass="50205">MTQNTCFIFKSCQFSPQDHRVTLDYGYLGGTSFTETLIFPGARRDFSDIEKQALDKLLHALHLAAGISYYKAFCPSEIRVDNQTLSPEDAAFFTKFYLHGLGEFAVENNLDLRETIQFPLNRAQRSIASPVELKESAVVPIGGGKDSLVSLEIMKHGQRAYRPIAINAGRPILEVIDSADAPAPILIKRHLDPALFTLNDQGAYNGHVPITGILSFIMAFASLLYGYDTVVMSNEQSANEGNMVRDGLDINHQYSKSLAFEQDFNRYVTGHVLAGFRYFSLLRPLSETGIAVLFARAPRYFPTFKSCNRNFHIAEGERRYGWCCDCPKCRFVYLALAPFIGKAGMSAIFGQDMLDDPAQEDGYRELLGLKGHKPFECVGEIGECRRLLKSLALIPEWRTCYLIDKLSRDIPEPGQPLDDLRQAALRKYPDHNLPADYERLLDDFIGS</sequence>
<dbReference type="InParanoid" id="A0A2G4YME8"/>
<dbReference type="Pfam" id="PF26298">
    <property type="entry name" value="MurL_epimerase_C"/>
    <property type="match status" value="1"/>
</dbReference>
<accession>A0A2G4YME8</accession>
<protein>
    <recommendedName>
        <fullName evidence="1">UDP-N-acetyl-alpha-D-muramoyl-L-alanyl-L-glutamate epimerase</fullName>
        <ecNumber evidence="1">5.1.1.23</ecNumber>
    </recommendedName>
    <alternativeName>
        <fullName evidence="1">UDP-MurNAc-L-Ala-L-Glu epimerase</fullName>
    </alternativeName>
</protein>
<evidence type="ECO:0000313" key="5">
    <source>
        <dbReference type="Proteomes" id="UP000229730"/>
    </source>
</evidence>
<comment type="catalytic activity">
    <reaction evidence="1">
        <text>UDP-N-acetyl-alpha-D-muramoyl-L-alanyl-L-glutamate + ATP + H2O = UDP-N-acetyl-alpha-D-muramoyl-L-alanyl-D-glutamate + AMP + diphosphate + H(+)</text>
        <dbReference type="Rhea" id="RHEA:58812"/>
        <dbReference type="ChEBI" id="CHEBI:15377"/>
        <dbReference type="ChEBI" id="CHEBI:15378"/>
        <dbReference type="ChEBI" id="CHEBI:30616"/>
        <dbReference type="ChEBI" id="CHEBI:33019"/>
        <dbReference type="ChEBI" id="CHEBI:83900"/>
        <dbReference type="ChEBI" id="CHEBI:142725"/>
        <dbReference type="ChEBI" id="CHEBI:456215"/>
        <dbReference type="EC" id="5.1.1.23"/>
    </reaction>
</comment>
<evidence type="ECO:0000256" key="1">
    <source>
        <dbReference type="HAMAP-Rule" id="MF_02209"/>
    </source>
</evidence>
<dbReference type="InterPro" id="IPR043689">
    <property type="entry name" value="MurL"/>
</dbReference>
<dbReference type="GO" id="GO:0051301">
    <property type="term" value="P:cell division"/>
    <property type="evidence" value="ECO:0007669"/>
    <property type="project" value="UniProtKB-KW"/>
</dbReference>
<keyword evidence="1" id="KW-0573">Peptidoglycan synthesis</keyword>
<feature type="domain" description="MurL N-terminal" evidence="3">
    <location>
        <begin position="3"/>
        <end position="281"/>
    </location>
</feature>
<dbReference type="EMBL" id="PDEM01000033">
    <property type="protein sequence ID" value="PHZ83491.1"/>
    <property type="molecule type" value="Genomic_DNA"/>
</dbReference>
<dbReference type="InterPro" id="IPR058741">
    <property type="entry name" value="MurL_C"/>
</dbReference>
<dbReference type="Pfam" id="PF26299">
    <property type="entry name" value="MurL_N"/>
    <property type="match status" value="1"/>
</dbReference>
<keyword evidence="1" id="KW-0133">Cell shape</keyword>
<name>A0A2G4YME8_9PROT</name>
<keyword evidence="1" id="KW-0961">Cell wall biogenesis/degradation</keyword>
<comment type="caution">
    <text evidence="4">The sequence shown here is derived from an EMBL/GenBank/DDBJ whole genome shotgun (WGS) entry which is preliminary data.</text>
</comment>
<organism evidence="4 5">
    <name type="scientific">Paremcibacter congregatus</name>
    <dbReference type="NCBI Taxonomy" id="2043170"/>
    <lineage>
        <taxon>Bacteria</taxon>
        <taxon>Pseudomonadati</taxon>
        <taxon>Pseudomonadota</taxon>
        <taxon>Alphaproteobacteria</taxon>
        <taxon>Emcibacterales</taxon>
        <taxon>Emcibacteraceae</taxon>
        <taxon>Paremcibacter</taxon>
    </lineage>
</organism>
<evidence type="ECO:0000313" key="4">
    <source>
        <dbReference type="EMBL" id="PHZ83491.1"/>
    </source>
</evidence>
<keyword evidence="5" id="KW-1185">Reference proteome</keyword>
<dbReference type="GO" id="GO:0009252">
    <property type="term" value="P:peptidoglycan biosynthetic process"/>
    <property type="evidence" value="ECO:0007669"/>
    <property type="project" value="UniProtKB-UniRule"/>
</dbReference>
<dbReference type="UniPathway" id="UPA00219"/>
<gene>
    <name evidence="1" type="primary">murL</name>
    <name evidence="4" type="ORF">CRD36_18230</name>
</gene>
<dbReference type="AlphaFoldDB" id="A0A2G4YME8"/>
<dbReference type="Proteomes" id="UP000229730">
    <property type="component" value="Unassembled WGS sequence"/>
</dbReference>
<comment type="function">
    <text evidence="1">Cell wall formation. Catalyzes epimerization of the terminal L-glutamate in UDP-N-acetyl-alpha-D-muramoyl-L-alanyl-L-glutamate.</text>
</comment>
<dbReference type="OrthoDB" id="9768152at2"/>
<dbReference type="HAMAP" id="MF_02209">
    <property type="entry name" value="MurL"/>
    <property type="match status" value="1"/>
</dbReference>
<keyword evidence="1" id="KW-0413">Isomerase</keyword>
<proteinExistence type="inferred from homology"/>
<evidence type="ECO:0000259" key="3">
    <source>
        <dbReference type="Pfam" id="PF26299"/>
    </source>
</evidence>
<comment type="pathway">
    <text evidence="1">Cell wall biogenesis; peptidoglycan biosynthesis.</text>
</comment>
<dbReference type="GO" id="GO:0005737">
    <property type="term" value="C:cytoplasm"/>
    <property type="evidence" value="ECO:0007669"/>
    <property type="project" value="UniProtKB-UniRule"/>
</dbReference>
<dbReference type="GO" id="GO:0008360">
    <property type="term" value="P:regulation of cell shape"/>
    <property type="evidence" value="ECO:0007669"/>
    <property type="project" value="UniProtKB-KW"/>
</dbReference>
<keyword evidence="1" id="KW-0131">Cell cycle</keyword>
<dbReference type="EC" id="5.1.1.23" evidence="1"/>
<reference evidence="4 5" key="1">
    <citation type="submission" date="2017-10" db="EMBL/GenBank/DDBJ databases">
        <title>Frigbacter circumglobatus gen. nov. sp. nov., isolated from sediment cultured in situ.</title>
        <authorList>
            <person name="Zhao Z."/>
        </authorList>
    </citation>
    <scope>NUCLEOTIDE SEQUENCE [LARGE SCALE GENOMIC DNA]</scope>
    <source>
        <strain evidence="4 5">ZYL</strain>
    </source>
</reference>
<feature type="domain" description="MurL C-terminal" evidence="2">
    <location>
        <begin position="303"/>
        <end position="415"/>
    </location>
</feature>
<dbReference type="GO" id="GO:0071555">
    <property type="term" value="P:cell wall organization"/>
    <property type="evidence" value="ECO:0007669"/>
    <property type="project" value="UniProtKB-KW"/>
</dbReference>
<dbReference type="InterPro" id="IPR058740">
    <property type="entry name" value="MurL_N"/>
</dbReference>
<dbReference type="GO" id="GO:0016855">
    <property type="term" value="F:racemase and epimerase activity, acting on amino acids and derivatives"/>
    <property type="evidence" value="ECO:0007669"/>
    <property type="project" value="UniProtKB-UniRule"/>
</dbReference>
<evidence type="ECO:0000259" key="2">
    <source>
        <dbReference type="Pfam" id="PF26298"/>
    </source>
</evidence>
<dbReference type="RefSeq" id="WP_099475384.1">
    <property type="nucleotide sequence ID" value="NZ_CP041025.1"/>
</dbReference>